<dbReference type="Proteomes" id="UP000603141">
    <property type="component" value="Unassembled WGS sequence"/>
</dbReference>
<evidence type="ECO:0000256" key="1">
    <source>
        <dbReference type="ARBA" id="ARBA00000966"/>
    </source>
</evidence>
<evidence type="ECO:0000256" key="10">
    <source>
        <dbReference type="ARBA" id="ARBA00068340"/>
    </source>
</evidence>
<evidence type="ECO:0000256" key="13">
    <source>
        <dbReference type="RuleBase" id="RU361153"/>
    </source>
</evidence>
<dbReference type="GO" id="GO:0008810">
    <property type="term" value="F:cellulase activity"/>
    <property type="evidence" value="ECO:0007669"/>
    <property type="project" value="UniProtKB-EC"/>
</dbReference>
<comment type="similarity">
    <text evidence="2 13">Belongs to the glycosyl hydrolase 5 (cellulase A) family.</text>
</comment>
<keyword evidence="16" id="KW-1185">Reference proteome</keyword>
<evidence type="ECO:0000313" key="16">
    <source>
        <dbReference type="Proteomes" id="UP000603141"/>
    </source>
</evidence>
<dbReference type="PROSITE" id="PS00659">
    <property type="entry name" value="GLYCOSYL_HYDROL_F5"/>
    <property type="match status" value="1"/>
</dbReference>
<gene>
    <name evidence="15" type="ORF">JIN85_07835</name>
</gene>
<keyword evidence="8 13" id="KW-0326">Glycosidase</keyword>
<proteinExistence type="inferred from homology"/>
<comment type="caution">
    <text evidence="15">The sequence shown here is derived from an EMBL/GenBank/DDBJ whole genome shotgun (WGS) entry which is preliminary data.</text>
</comment>
<keyword evidence="6" id="KW-0136">Cellulose degradation</keyword>
<dbReference type="PANTHER" id="PTHR34142">
    <property type="entry name" value="ENDO-BETA-1,4-GLUCANASE A"/>
    <property type="match status" value="1"/>
</dbReference>
<accession>A0A934VVL7</accession>
<evidence type="ECO:0000256" key="2">
    <source>
        <dbReference type="ARBA" id="ARBA00005641"/>
    </source>
</evidence>
<keyword evidence="4" id="KW-0732">Signal</keyword>
<keyword evidence="9" id="KW-0624">Polysaccharide degradation</keyword>
<evidence type="ECO:0000256" key="4">
    <source>
        <dbReference type="ARBA" id="ARBA00022729"/>
    </source>
</evidence>
<evidence type="ECO:0000256" key="11">
    <source>
        <dbReference type="ARBA" id="ARBA00077338"/>
    </source>
</evidence>
<dbReference type="Pfam" id="PF00150">
    <property type="entry name" value="Cellulase"/>
    <property type="match status" value="1"/>
</dbReference>
<evidence type="ECO:0000256" key="9">
    <source>
        <dbReference type="ARBA" id="ARBA00023326"/>
    </source>
</evidence>
<dbReference type="EMBL" id="JAENIJ010000009">
    <property type="protein sequence ID" value="MBK1882320.1"/>
    <property type="molecule type" value="Genomic_DNA"/>
</dbReference>
<evidence type="ECO:0000256" key="6">
    <source>
        <dbReference type="ARBA" id="ARBA00023001"/>
    </source>
</evidence>
<evidence type="ECO:0000256" key="8">
    <source>
        <dbReference type="ARBA" id="ARBA00023295"/>
    </source>
</evidence>
<dbReference type="InterPro" id="IPR001547">
    <property type="entry name" value="Glyco_hydro_5"/>
</dbReference>
<evidence type="ECO:0000256" key="12">
    <source>
        <dbReference type="ARBA" id="ARBA00079594"/>
    </source>
</evidence>
<protein>
    <recommendedName>
        <fullName evidence="10">Endoglucanase</fullName>
        <ecNumber evidence="3">3.2.1.4</ecNumber>
    </recommendedName>
    <alternativeName>
        <fullName evidence="11">Cellulase</fullName>
    </alternativeName>
    <alternativeName>
        <fullName evidence="12">Endo-1,4-beta-glucanase</fullName>
    </alternativeName>
</protein>
<dbReference type="InterPro" id="IPR018087">
    <property type="entry name" value="Glyco_hydro_5_CS"/>
</dbReference>
<dbReference type="FunFam" id="3.20.20.80:FF:000124">
    <property type="entry name" value="Exported cellulase"/>
    <property type="match status" value="1"/>
</dbReference>
<evidence type="ECO:0000259" key="14">
    <source>
        <dbReference type="Pfam" id="PF00150"/>
    </source>
</evidence>
<dbReference type="PANTHER" id="PTHR34142:SF1">
    <property type="entry name" value="GLYCOSIDE HYDROLASE FAMILY 5 DOMAIN-CONTAINING PROTEIN"/>
    <property type="match status" value="1"/>
</dbReference>
<organism evidence="15 16">
    <name type="scientific">Luteolibacter pohnpeiensis</name>
    <dbReference type="NCBI Taxonomy" id="454153"/>
    <lineage>
        <taxon>Bacteria</taxon>
        <taxon>Pseudomonadati</taxon>
        <taxon>Verrucomicrobiota</taxon>
        <taxon>Verrucomicrobiia</taxon>
        <taxon>Verrucomicrobiales</taxon>
        <taxon>Verrucomicrobiaceae</taxon>
        <taxon>Luteolibacter</taxon>
    </lineage>
</organism>
<sequence>MGAPPLPYTGVSLSGAEFGSKRPGIYGKDYIYPSLKDASYFLEKGMNTLRVPFLWERLQPELEKDLDPAEIKRLRSLIEGITAKGGYAILDVHNYAKYRGSFIGSTEVPFTAFADLWQRLATEFGNDPHVFFGLMNEPHGLPTEQWRDAANAGIQAIRKTGAKNLILVCGNGFSGGHSWNSDWYGTPNAKVMLEIVDPADHFAFEIHQYLDSNFSGSSPKPVSATIGSEKLKGVTKWLHEHGKKGFLGEFGGANDPVSLAAIDDQLGFLDDHADVWLGWTWWAAGPWWGDDYFMLLRPAKDGQDRAQMAPLLKHVAPVSEGTH</sequence>
<keyword evidence="7" id="KW-0119">Carbohydrate metabolism</keyword>
<dbReference type="InterPro" id="IPR017853">
    <property type="entry name" value="GH"/>
</dbReference>
<dbReference type="AlphaFoldDB" id="A0A934VVL7"/>
<comment type="catalytic activity">
    <reaction evidence="1">
        <text>Endohydrolysis of (1-&gt;4)-beta-D-glucosidic linkages in cellulose, lichenin and cereal beta-D-glucans.</text>
        <dbReference type="EC" id="3.2.1.4"/>
    </reaction>
</comment>
<name>A0A934VVL7_9BACT</name>
<dbReference type="SUPFAM" id="SSF51445">
    <property type="entry name" value="(Trans)glycosidases"/>
    <property type="match status" value="1"/>
</dbReference>
<feature type="domain" description="Glycoside hydrolase family 5" evidence="14">
    <location>
        <begin position="26"/>
        <end position="284"/>
    </location>
</feature>
<keyword evidence="5 13" id="KW-0378">Hydrolase</keyword>
<evidence type="ECO:0000256" key="7">
    <source>
        <dbReference type="ARBA" id="ARBA00023277"/>
    </source>
</evidence>
<dbReference type="EC" id="3.2.1.4" evidence="3"/>
<dbReference type="GO" id="GO:0030245">
    <property type="term" value="P:cellulose catabolic process"/>
    <property type="evidence" value="ECO:0007669"/>
    <property type="project" value="UniProtKB-KW"/>
</dbReference>
<evidence type="ECO:0000256" key="3">
    <source>
        <dbReference type="ARBA" id="ARBA00012601"/>
    </source>
</evidence>
<dbReference type="Gene3D" id="3.20.20.80">
    <property type="entry name" value="Glycosidases"/>
    <property type="match status" value="1"/>
</dbReference>
<evidence type="ECO:0000256" key="5">
    <source>
        <dbReference type="ARBA" id="ARBA00022801"/>
    </source>
</evidence>
<evidence type="ECO:0000313" key="15">
    <source>
        <dbReference type="EMBL" id="MBK1882320.1"/>
    </source>
</evidence>
<reference evidence="15" key="1">
    <citation type="submission" date="2021-01" db="EMBL/GenBank/DDBJ databases">
        <title>Modified the classification status of verrucomicrobia.</title>
        <authorList>
            <person name="Feng X."/>
        </authorList>
    </citation>
    <scope>NUCLEOTIDE SEQUENCE</scope>
    <source>
        <strain evidence="15">KCTC 22041</strain>
    </source>
</reference>